<evidence type="ECO:0000313" key="2">
    <source>
        <dbReference type="Proteomes" id="UP001310594"/>
    </source>
</evidence>
<sequence length="95" mass="11047">MFAVFWHILRLAQVLDRAGRHEDARWILDLGRAQYPDWFDMRAPHSVGTPSHALDGSPQFELTPREVRLGMVAVEERLKAGNMERYVALRKLRGY</sequence>
<accession>A0AAN7VMN4</accession>
<dbReference type="EMBL" id="JAVRQU010000021">
    <property type="protein sequence ID" value="KAK5691434.1"/>
    <property type="molecule type" value="Genomic_DNA"/>
</dbReference>
<organism evidence="1 2">
    <name type="scientific">Elasticomyces elasticus</name>
    <dbReference type="NCBI Taxonomy" id="574655"/>
    <lineage>
        <taxon>Eukaryota</taxon>
        <taxon>Fungi</taxon>
        <taxon>Dikarya</taxon>
        <taxon>Ascomycota</taxon>
        <taxon>Pezizomycotina</taxon>
        <taxon>Dothideomycetes</taxon>
        <taxon>Dothideomycetidae</taxon>
        <taxon>Mycosphaerellales</taxon>
        <taxon>Teratosphaeriaceae</taxon>
        <taxon>Elasticomyces</taxon>
    </lineage>
</organism>
<proteinExistence type="predicted"/>
<dbReference type="Proteomes" id="UP001310594">
    <property type="component" value="Unassembled WGS sequence"/>
</dbReference>
<dbReference type="AlphaFoldDB" id="A0AAN7VMN4"/>
<evidence type="ECO:0000313" key="1">
    <source>
        <dbReference type="EMBL" id="KAK5691434.1"/>
    </source>
</evidence>
<name>A0AAN7VMN4_9PEZI</name>
<comment type="caution">
    <text evidence="1">The sequence shown here is derived from an EMBL/GenBank/DDBJ whole genome shotgun (WGS) entry which is preliminary data.</text>
</comment>
<protein>
    <submittedName>
        <fullName evidence="1">Uncharacterized protein</fullName>
    </submittedName>
</protein>
<gene>
    <name evidence="1" type="ORF">LTR97_011427</name>
</gene>
<reference evidence="1" key="1">
    <citation type="submission" date="2023-08" db="EMBL/GenBank/DDBJ databases">
        <title>Black Yeasts Isolated from many extreme environments.</title>
        <authorList>
            <person name="Coleine C."/>
            <person name="Stajich J.E."/>
            <person name="Selbmann L."/>
        </authorList>
    </citation>
    <scope>NUCLEOTIDE SEQUENCE</scope>
    <source>
        <strain evidence="1">CCFEE 5810</strain>
    </source>
</reference>